<dbReference type="Pfam" id="PF01979">
    <property type="entry name" value="Amidohydro_1"/>
    <property type="match status" value="1"/>
</dbReference>
<dbReference type="GO" id="GO:0005737">
    <property type="term" value="C:cytoplasm"/>
    <property type="evidence" value="ECO:0007669"/>
    <property type="project" value="TreeGrafter"/>
</dbReference>
<dbReference type="InterPro" id="IPR011059">
    <property type="entry name" value="Metal-dep_hydrolase_composite"/>
</dbReference>
<organism evidence="5 6">
    <name type="scientific">Ignisphaera aggregans (strain DSM 17230 / JCM 13409 / AQ1.S1)</name>
    <dbReference type="NCBI Taxonomy" id="583356"/>
    <lineage>
        <taxon>Archaea</taxon>
        <taxon>Thermoproteota</taxon>
        <taxon>Thermoprotei</taxon>
        <taxon>Desulfurococcales</taxon>
        <taxon>Desulfurococcaceae</taxon>
        <taxon>Ignisphaera</taxon>
    </lineage>
</organism>
<dbReference type="InterPro" id="IPR002195">
    <property type="entry name" value="Dihydroorotase_CS"/>
</dbReference>
<dbReference type="EMBL" id="CP002098">
    <property type="protein sequence ID" value="ADM28206.1"/>
    <property type="molecule type" value="Genomic_DNA"/>
</dbReference>
<evidence type="ECO:0000313" key="5">
    <source>
        <dbReference type="EMBL" id="ADM28206.1"/>
    </source>
</evidence>
<dbReference type="InterPro" id="IPR050138">
    <property type="entry name" value="DHOase/Allantoinase_Hydrolase"/>
</dbReference>
<proteinExistence type="predicted"/>
<dbReference type="GO" id="GO:0006145">
    <property type="term" value="P:purine nucleobase catabolic process"/>
    <property type="evidence" value="ECO:0007669"/>
    <property type="project" value="TreeGrafter"/>
</dbReference>
<dbReference type="PANTHER" id="PTHR43668">
    <property type="entry name" value="ALLANTOINASE"/>
    <property type="match status" value="1"/>
</dbReference>
<dbReference type="InterPro" id="IPR032466">
    <property type="entry name" value="Metal_Hydrolase"/>
</dbReference>
<evidence type="ECO:0000313" key="6">
    <source>
        <dbReference type="Proteomes" id="UP000001304"/>
    </source>
</evidence>
<evidence type="ECO:0000256" key="3">
    <source>
        <dbReference type="ARBA" id="ARBA00022801"/>
    </source>
</evidence>
<dbReference type="BioCyc" id="IAGG583356:GHAH-1391-MONOMER"/>
<keyword evidence="6" id="KW-1185">Reference proteome</keyword>
<dbReference type="InterPro" id="IPR006680">
    <property type="entry name" value="Amidohydro-rel"/>
</dbReference>
<protein>
    <submittedName>
        <fullName evidence="5">Dihydroorotase, multifunctional complex type</fullName>
    </submittedName>
</protein>
<comment type="cofactor">
    <cofactor evidence="1">
        <name>Zn(2+)</name>
        <dbReference type="ChEBI" id="CHEBI:29105"/>
    </cofactor>
</comment>
<dbReference type="PANTHER" id="PTHR43668:SF2">
    <property type="entry name" value="ALLANTOINASE"/>
    <property type="match status" value="1"/>
</dbReference>
<gene>
    <name evidence="5" type="ordered locus">Igag_1403</name>
</gene>
<reference evidence="5 6" key="1">
    <citation type="journal article" date="2010" name="Stand. Genomic Sci.">
        <title>Complete genome sequence of Ignisphaera aggregans type strain (AQ1.S1).</title>
        <authorList>
            <person name="Goker M."/>
            <person name="Held B."/>
            <person name="Lapidus A."/>
            <person name="Nolan M."/>
            <person name="Spring S."/>
            <person name="Yasawong M."/>
            <person name="Lucas S."/>
            <person name="Glavina Del Rio T."/>
            <person name="Tice H."/>
            <person name="Cheng J.F."/>
            <person name="Goodwin L."/>
            <person name="Tapia R."/>
            <person name="Pitluck S."/>
            <person name="Liolios K."/>
            <person name="Ivanova N."/>
            <person name="Mavromatis K."/>
            <person name="Mikhailova N."/>
            <person name="Pati A."/>
            <person name="Chen A."/>
            <person name="Palaniappan K."/>
            <person name="Brambilla E."/>
            <person name="Land M."/>
            <person name="Hauser L."/>
            <person name="Chang Y.J."/>
            <person name="Jeffries C.D."/>
            <person name="Brettin T."/>
            <person name="Detter J.C."/>
            <person name="Han C."/>
            <person name="Rohde M."/>
            <person name="Sikorski J."/>
            <person name="Woyke T."/>
            <person name="Bristow J."/>
            <person name="Eisen J.A."/>
            <person name="Markowitz V."/>
            <person name="Hugenholtz P."/>
            <person name="Kyrpides N.C."/>
            <person name="Klenk H.P."/>
        </authorList>
    </citation>
    <scope>NUCLEOTIDE SEQUENCE [LARGE SCALE GENOMIC DNA]</scope>
    <source>
        <strain evidence="6">DSM 17230 / JCM 13409 / AQ1.S1</strain>
    </source>
</reference>
<keyword evidence="2" id="KW-0479">Metal-binding</keyword>
<dbReference type="Gene3D" id="3.20.20.140">
    <property type="entry name" value="Metal-dependent hydrolases"/>
    <property type="match status" value="1"/>
</dbReference>
<dbReference type="Proteomes" id="UP000001304">
    <property type="component" value="Chromosome"/>
</dbReference>
<dbReference type="GO" id="GO:0004038">
    <property type="term" value="F:allantoinase activity"/>
    <property type="evidence" value="ECO:0007669"/>
    <property type="project" value="TreeGrafter"/>
</dbReference>
<dbReference type="AlphaFoldDB" id="E0SQF0"/>
<dbReference type="NCBIfam" id="TIGR00857">
    <property type="entry name" value="pyrC_multi"/>
    <property type="match status" value="1"/>
</dbReference>
<dbReference type="STRING" id="583356.Igag_1403"/>
<evidence type="ECO:0000259" key="4">
    <source>
        <dbReference type="Pfam" id="PF01979"/>
    </source>
</evidence>
<evidence type="ECO:0000256" key="2">
    <source>
        <dbReference type="ARBA" id="ARBA00022723"/>
    </source>
</evidence>
<dbReference type="GO" id="GO:0046872">
    <property type="term" value="F:metal ion binding"/>
    <property type="evidence" value="ECO:0007669"/>
    <property type="project" value="UniProtKB-KW"/>
</dbReference>
<feature type="domain" description="Amidohydrolase-related" evidence="4">
    <location>
        <begin position="37"/>
        <end position="386"/>
    </location>
</feature>
<dbReference type="HOGENOM" id="CLU_015572_1_1_2"/>
<keyword evidence="3" id="KW-0378">Hydrolase</keyword>
<sequence>MDVAVVVRDGIVIESRGFVNKDICNNNMCIDLRSHGIALPGFIDIHTHLRGLHLSYKEDEETGTMAAARGGFTAVIDMPNTIPRIDNIDALESKLRSLREKAYVDYGIYISPSNSIPRVNSMLNVDGVIGVKIFPEDLKYVDIVLEILRRRNFDRLLIVHAEHPDYISECEAGLRWRCRSIDSELVALKILGELSRRGDRIHVTHVTNTTTLRYARNMGFSVDTCPHYLYLSSEDERTLGCIAKVNPPLREPSVRDELLRSIKMFDAISTDHAPHSIEEKSKPFDECPAGIPSLDIAGSLILNLIHMDFLSIDDVIRLTSLGPAKIIGIDRWGCIHEGCIASYTIVDLDSEIIVDPSKFYSKAKFSPYRGRRLKGVVKATVIRGYVVFNGDNLDEKPVPEPLTKFMVRK</sequence>
<dbReference type="SUPFAM" id="SSF51556">
    <property type="entry name" value="Metallo-dependent hydrolases"/>
    <property type="match status" value="1"/>
</dbReference>
<dbReference type="PROSITE" id="PS00483">
    <property type="entry name" value="DIHYDROOROTASE_2"/>
    <property type="match status" value="1"/>
</dbReference>
<dbReference type="KEGG" id="iag:Igag_1403"/>
<dbReference type="SUPFAM" id="SSF51338">
    <property type="entry name" value="Composite domain of metallo-dependent hydrolases"/>
    <property type="match status" value="2"/>
</dbReference>
<accession>E0SQF0</accession>
<name>E0SQF0_IGNAA</name>
<dbReference type="NCBIfam" id="NF001541">
    <property type="entry name" value="PRK00369.1"/>
    <property type="match status" value="1"/>
</dbReference>
<evidence type="ECO:0000256" key="1">
    <source>
        <dbReference type="ARBA" id="ARBA00001947"/>
    </source>
</evidence>